<sequence>MPASGPTVLGAAAGAAARPALMHGAGVGPDSTAPQGDAPVQRSTDGLRFSGVAQAFPAVQRSSVPAPGIPSVPREPRAQGRDLPVPLAVAAPAPPMALPVQRTPATPSLMNRMRAFVSPARLAEPQVTPAVVHSRTSAGNGGGKDGGKDGGGGGGGTQPPAYSEHNFDSPPAYSAQRPPNNTGHGITAQFDARELKDGQIDELTHRLIGPLTRLLRTELRHDRERIGRLRDPRR</sequence>
<feature type="region of interest" description="Disordered" evidence="1">
    <location>
        <begin position="22"/>
        <end position="46"/>
    </location>
</feature>
<proteinExistence type="predicted"/>
<feature type="region of interest" description="Disordered" evidence="1">
    <location>
        <begin position="125"/>
        <end position="185"/>
    </location>
</feature>
<reference evidence="2 3" key="1">
    <citation type="submission" date="2019-04" db="EMBL/GenBank/DDBJ databases">
        <title>Streptomyces oryziradicis sp. nov., a novel actinomycete isolated from rhizosphere soil of rice (Oryza sativa L.).</title>
        <authorList>
            <person name="Li C."/>
        </authorList>
    </citation>
    <scope>NUCLEOTIDE SEQUENCE [LARGE SCALE GENOMIC DNA]</scope>
    <source>
        <strain evidence="2 3">NEAU-C40</strain>
    </source>
</reference>
<evidence type="ECO:0000256" key="1">
    <source>
        <dbReference type="SAM" id="MobiDB-lite"/>
    </source>
</evidence>
<dbReference type="EMBL" id="SUMC01000007">
    <property type="protein sequence ID" value="TKA11597.1"/>
    <property type="molecule type" value="Genomic_DNA"/>
</dbReference>
<dbReference type="RefSeq" id="WP_136723060.1">
    <property type="nucleotide sequence ID" value="NZ_SUMC01000007.1"/>
</dbReference>
<dbReference type="Proteomes" id="UP000305778">
    <property type="component" value="Unassembled WGS sequence"/>
</dbReference>
<dbReference type="AlphaFoldDB" id="A0A4U0SU57"/>
<feature type="compositionally biased region" description="Gly residues" evidence="1">
    <location>
        <begin position="139"/>
        <end position="157"/>
    </location>
</feature>
<accession>A0A4U0SU57</accession>
<evidence type="ECO:0008006" key="4">
    <source>
        <dbReference type="Google" id="ProtNLM"/>
    </source>
</evidence>
<feature type="region of interest" description="Disordered" evidence="1">
    <location>
        <begin position="58"/>
        <end position="79"/>
    </location>
</feature>
<keyword evidence="3" id="KW-1185">Reference proteome</keyword>
<gene>
    <name evidence="2" type="ORF">FCI23_09585</name>
</gene>
<name>A0A4U0SU57_9ACTN</name>
<dbReference type="OrthoDB" id="4320700at2"/>
<evidence type="ECO:0000313" key="3">
    <source>
        <dbReference type="Proteomes" id="UP000305778"/>
    </source>
</evidence>
<protein>
    <recommendedName>
        <fullName evidence="4">Extensin</fullName>
    </recommendedName>
</protein>
<comment type="caution">
    <text evidence="2">The sequence shown here is derived from an EMBL/GenBank/DDBJ whole genome shotgun (WGS) entry which is preliminary data.</text>
</comment>
<evidence type="ECO:0000313" key="2">
    <source>
        <dbReference type="EMBL" id="TKA11597.1"/>
    </source>
</evidence>
<organism evidence="2 3">
    <name type="scientific">Actinacidiphila oryziradicis</name>
    <dbReference type="NCBI Taxonomy" id="2571141"/>
    <lineage>
        <taxon>Bacteria</taxon>
        <taxon>Bacillati</taxon>
        <taxon>Actinomycetota</taxon>
        <taxon>Actinomycetes</taxon>
        <taxon>Kitasatosporales</taxon>
        <taxon>Streptomycetaceae</taxon>
        <taxon>Actinacidiphila</taxon>
    </lineage>
</organism>